<dbReference type="VEuPathDB" id="VectorBase:AAEL004754"/>
<evidence type="ECO:0000313" key="2">
    <source>
        <dbReference type="Proteomes" id="UP000008820"/>
    </source>
</evidence>
<keyword evidence="2" id="KW-1185">Reference proteome</keyword>
<proteinExistence type="predicted"/>
<reference evidence="1" key="2">
    <citation type="submission" date="2020-05" db="UniProtKB">
        <authorList>
            <consortium name="EnsemblMetazoa"/>
        </authorList>
    </citation>
    <scope>IDENTIFICATION</scope>
    <source>
        <strain evidence="1">LVP_AGWG</strain>
    </source>
</reference>
<sequence length="189" mass="21393">MAFKFVLFASLLVAVSAGFSHQTISQRVPSSYYSGRPYAVEESRKPIYISNDEIIKHQHEVHRLDMTRGQYRLVDPDGKLRLINYQGAQRARSNNNIHHRAVEPTHQYYEIPVQASNHHTVPVETPVILRRQASAPIGARILKSHSIPKSSRSQSDIPVSYVSISQVLPTGNYGQKELRTTSHASQHPY</sequence>
<gene>
    <name evidence="1" type="primary">5565374</name>
</gene>
<evidence type="ECO:0000313" key="1">
    <source>
        <dbReference type="EnsemblMetazoa" id="AAEL004754-PA"/>
    </source>
</evidence>
<reference evidence="1 2" key="1">
    <citation type="submission" date="2017-06" db="EMBL/GenBank/DDBJ databases">
        <title>Aedes aegypti genome working group (AGWG) sequencing and assembly.</title>
        <authorList>
            <consortium name="Aedes aegypti Genome Working Group (AGWG)"/>
            <person name="Matthews B.J."/>
        </authorList>
    </citation>
    <scope>NUCLEOTIDE SEQUENCE [LARGE SCALE GENOMIC DNA]</scope>
    <source>
        <strain evidence="1 2">LVP_AGWG</strain>
    </source>
</reference>
<organism evidence="1 2">
    <name type="scientific">Aedes aegypti</name>
    <name type="common">Yellowfever mosquito</name>
    <name type="synonym">Culex aegypti</name>
    <dbReference type="NCBI Taxonomy" id="7159"/>
    <lineage>
        <taxon>Eukaryota</taxon>
        <taxon>Metazoa</taxon>
        <taxon>Ecdysozoa</taxon>
        <taxon>Arthropoda</taxon>
        <taxon>Hexapoda</taxon>
        <taxon>Insecta</taxon>
        <taxon>Pterygota</taxon>
        <taxon>Neoptera</taxon>
        <taxon>Endopterygota</taxon>
        <taxon>Diptera</taxon>
        <taxon>Nematocera</taxon>
        <taxon>Culicoidea</taxon>
        <taxon>Culicidae</taxon>
        <taxon>Culicinae</taxon>
        <taxon>Aedini</taxon>
        <taxon>Aedes</taxon>
        <taxon>Stegomyia</taxon>
    </lineage>
</organism>
<protein>
    <submittedName>
        <fullName evidence="1">Uncharacterized protein</fullName>
    </submittedName>
</protein>
<dbReference type="AlphaFoldDB" id="A0A1S4F8I8"/>
<accession>A0A1S4F8I8</accession>
<name>A0A1S4F8I8_AEDAE</name>
<dbReference type="EnsemblMetazoa" id="AAEL004754-RA">
    <property type="protein sequence ID" value="AAEL004754-PA"/>
    <property type="gene ID" value="AAEL004754"/>
</dbReference>
<dbReference type="Proteomes" id="UP000008820">
    <property type="component" value="Chromosome 2"/>
</dbReference>
<dbReference type="InParanoid" id="A0A1S4F8I8"/>